<name>A0A9D2XJG4_NOTFU</name>
<dbReference type="PANTHER" id="PTHR24401">
    <property type="entry name" value="SI:CH211-243P7.3-RELATED"/>
    <property type="match status" value="1"/>
</dbReference>
<proteinExistence type="predicted"/>
<accession>A0A9D2XJG4</accession>
<comment type="caution">
    <text evidence="2">The sequence shown here is derived from an EMBL/GenBank/DDBJ whole genome shotgun (WGS) entry which is preliminary data.</text>
</comment>
<evidence type="ECO:0000313" key="3">
    <source>
        <dbReference type="Proteomes" id="UP000822369"/>
    </source>
</evidence>
<sequence>MLAPNHSHKMIRAWQNTNSCLDIWHFMRTAVGCATDSHPLYAGFLNKLSHCIFMWDDRDSKALKEAKRAELEAKLVHPTDLLRNISRAEMARHCKRTTRSSSEMETLISELIEAYSGHRGCNSLGVPLINLERMAEIWKAQKKHLSCLQDPPGVLLYMETGTIKEGGHVLETYRRARGSTSLECFHLHMNRFIPGTLASDIFLQAYLLDGLARWNEDRSMSAEGRSEPPVPQEPPSRLASP</sequence>
<dbReference type="Proteomes" id="UP000822369">
    <property type="component" value="Chromosome 17"/>
</dbReference>
<dbReference type="AlphaFoldDB" id="A0A9D2XJG4"/>
<evidence type="ECO:0000256" key="1">
    <source>
        <dbReference type="SAM" id="MobiDB-lite"/>
    </source>
</evidence>
<evidence type="ECO:0000313" key="2">
    <source>
        <dbReference type="EMBL" id="KAF7202728.1"/>
    </source>
</evidence>
<dbReference type="EMBL" id="JAAVVJ010000017">
    <property type="protein sequence ID" value="KAF7202728.1"/>
    <property type="molecule type" value="Genomic_DNA"/>
</dbReference>
<dbReference type="OMA" id="PLINLER"/>
<reference evidence="2" key="1">
    <citation type="submission" date="2020-03" db="EMBL/GenBank/DDBJ databases">
        <title>Intra-Species Differences in Population Size shape Life History and Genome Evolution.</title>
        <authorList>
            <person name="Willemsen D."/>
            <person name="Cui R."/>
            <person name="Valenzano D.R."/>
        </authorList>
    </citation>
    <scope>NUCLEOTIDE SEQUENCE</scope>
    <source>
        <strain evidence="2">GRZ</strain>
        <tissue evidence="2">Whole</tissue>
    </source>
</reference>
<dbReference type="PANTHER" id="PTHR24401:SF29">
    <property type="entry name" value="SI:CH211-243P7.3-RELATED"/>
    <property type="match status" value="1"/>
</dbReference>
<feature type="region of interest" description="Disordered" evidence="1">
    <location>
        <begin position="218"/>
        <end position="241"/>
    </location>
</feature>
<protein>
    <submittedName>
        <fullName evidence="2">LOC107392956-like protein</fullName>
    </submittedName>
</protein>
<dbReference type="KEGG" id="nfu:107392956"/>
<gene>
    <name evidence="2" type="ORF">G4P62_015987</name>
</gene>
<organism evidence="2 3">
    <name type="scientific">Nothobranchius furzeri</name>
    <name type="common">Turquoise killifish</name>
    <dbReference type="NCBI Taxonomy" id="105023"/>
    <lineage>
        <taxon>Eukaryota</taxon>
        <taxon>Metazoa</taxon>
        <taxon>Chordata</taxon>
        <taxon>Craniata</taxon>
        <taxon>Vertebrata</taxon>
        <taxon>Euteleostomi</taxon>
        <taxon>Actinopterygii</taxon>
        <taxon>Neopterygii</taxon>
        <taxon>Teleostei</taxon>
        <taxon>Neoteleostei</taxon>
        <taxon>Acanthomorphata</taxon>
        <taxon>Ovalentaria</taxon>
        <taxon>Atherinomorphae</taxon>
        <taxon>Cyprinodontiformes</taxon>
        <taxon>Nothobranchiidae</taxon>
        <taxon>Nothobranchius</taxon>
    </lineage>
</organism>